<reference evidence="1" key="2">
    <citation type="journal article" date="2023" name="IMA Fungus">
        <title>Comparative genomic study of the Penicillium genus elucidates a diverse pangenome and 15 lateral gene transfer events.</title>
        <authorList>
            <person name="Petersen C."/>
            <person name="Sorensen T."/>
            <person name="Nielsen M.R."/>
            <person name="Sondergaard T.E."/>
            <person name="Sorensen J.L."/>
            <person name="Fitzpatrick D.A."/>
            <person name="Frisvad J.C."/>
            <person name="Nielsen K.L."/>
        </authorList>
    </citation>
    <scope>NUCLEOTIDE SEQUENCE</scope>
    <source>
        <strain evidence="1">IBT 30728</strain>
    </source>
</reference>
<dbReference type="Proteomes" id="UP001148312">
    <property type="component" value="Unassembled WGS sequence"/>
</dbReference>
<dbReference type="RefSeq" id="XP_056787879.1">
    <property type="nucleotide sequence ID" value="XM_056937080.1"/>
</dbReference>
<keyword evidence="2" id="KW-1185">Reference proteome</keyword>
<dbReference type="AlphaFoldDB" id="A0A9X0BNY4"/>
<name>A0A9X0BNY4_9EURO</name>
<accession>A0A9X0BNY4</accession>
<protein>
    <submittedName>
        <fullName evidence="1">Uncharacterized protein</fullName>
    </submittedName>
</protein>
<reference evidence="1" key="1">
    <citation type="submission" date="2022-12" db="EMBL/GenBank/DDBJ databases">
        <authorList>
            <person name="Petersen C."/>
        </authorList>
    </citation>
    <scope>NUCLEOTIDE SEQUENCE</scope>
    <source>
        <strain evidence="1">IBT 30728</strain>
    </source>
</reference>
<proteinExistence type="predicted"/>
<gene>
    <name evidence="1" type="ORF">N7539_007479</name>
</gene>
<organism evidence="1 2">
    <name type="scientific">Penicillium diatomitis</name>
    <dbReference type="NCBI Taxonomy" id="2819901"/>
    <lineage>
        <taxon>Eukaryota</taxon>
        <taxon>Fungi</taxon>
        <taxon>Dikarya</taxon>
        <taxon>Ascomycota</taxon>
        <taxon>Pezizomycotina</taxon>
        <taxon>Eurotiomycetes</taxon>
        <taxon>Eurotiomycetidae</taxon>
        <taxon>Eurotiales</taxon>
        <taxon>Aspergillaceae</taxon>
        <taxon>Penicillium</taxon>
    </lineage>
</organism>
<dbReference type="GeneID" id="81627329"/>
<evidence type="ECO:0000313" key="2">
    <source>
        <dbReference type="Proteomes" id="UP001148312"/>
    </source>
</evidence>
<dbReference type="EMBL" id="JAPWDQ010000010">
    <property type="protein sequence ID" value="KAJ5477335.1"/>
    <property type="molecule type" value="Genomic_DNA"/>
</dbReference>
<evidence type="ECO:0000313" key="1">
    <source>
        <dbReference type="EMBL" id="KAJ5477335.1"/>
    </source>
</evidence>
<sequence length="92" mass="9772">MLLAEDFSLMLGIRLASEPFVGTARSNVCVAAELSRSTSAMLDRALPFFFQSSSTEEGDGSPAWAKTPFCRPVGPAMVACGDGRAQEVLEVD</sequence>
<comment type="caution">
    <text evidence="1">The sequence shown here is derived from an EMBL/GenBank/DDBJ whole genome shotgun (WGS) entry which is preliminary data.</text>
</comment>